<dbReference type="EMBL" id="CAJOBC010110555">
    <property type="protein sequence ID" value="CAF4525343.1"/>
    <property type="molecule type" value="Genomic_DNA"/>
</dbReference>
<dbReference type="Proteomes" id="UP000663829">
    <property type="component" value="Unassembled WGS sequence"/>
</dbReference>
<evidence type="ECO:0000313" key="1">
    <source>
        <dbReference type="EMBL" id="CAF1628538.1"/>
    </source>
</evidence>
<dbReference type="SUPFAM" id="SSF52540">
    <property type="entry name" value="P-loop containing nucleoside triphosphate hydrolases"/>
    <property type="match status" value="1"/>
</dbReference>
<dbReference type="OrthoDB" id="10063690at2759"/>
<sequence length="194" mass="21502">LLVISVIMAKFSDLSYTFSDNIKAAASLKLDLSKILTPEQHEIFRKYQEGANVPEVGSFFGFLTMIGHLCGNSFFLHYNSDSEEKCINLYSVIIGRSGTGKSNIIRVIKEAIVKIENIFSDFYLKPVRIGLQEQETSSVISDLSLLGLRKHLASQNKILIYDEADNILQRYGLFGNENAKSAAAAALIIKAFDG</sequence>
<gene>
    <name evidence="1" type="ORF">GPM918_LOCUS44211</name>
    <name evidence="2" type="ORF">SRO942_LOCUS45965</name>
</gene>
<reference evidence="1" key="1">
    <citation type="submission" date="2021-02" db="EMBL/GenBank/DDBJ databases">
        <authorList>
            <person name="Nowell W R."/>
        </authorList>
    </citation>
    <scope>NUCLEOTIDE SEQUENCE</scope>
</reference>
<evidence type="ECO:0000313" key="2">
    <source>
        <dbReference type="EMBL" id="CAF4525343.1"/>
    </source>
</evidence>
<evidence type="ECO:0000313" key="3">
    <source>
        <dbReference type="Proteomes" id="UP000663829"/>
    </source>
</evidence>
<dbReference type="EMBL" id="CAJNOQ010042876">
    <property type="protein sequence ID" value="CAF1628538.1"/>
    <property type="molecule type" value="Genomic_DNA"/>
</dbReference>
<dbReference type="AlphaFoldDB" id="A0A816CYM1"/>
<protein>
    <submittedName>
        <fullName evidence="1">Uncharacterized protein</fullName>
    </submittedName>
</protein>
<organism evidence="1 3">
    <name type="scientific">Didymodactylos carnosus</name>
    <dbReference type="NCBI Taxonomy" id="1234261"/>
    <lineage>
        <taxon>Eukaryota</taxon>
        <taxon>Metazoa</taxon>
        <taxon>Spiralia</taxon>
        <taxon>Gnathifera</taxon>
        <taxon>Rotifera</taxon>
        <taxon>Eurotatoria</taxon>
        <taxon>Bdelloidea</taxon>
        <taxon>Philodinida</taxon>
        <taxon>Philodinidae</taxon>
        <taxon>Didymodactylos</taxon>
    </lineage>
</organism>
<dbReference type="Proteomes" id="UP000681722">
    <property type="component" value="Unassembled WGS sequence"/>
</dbReference>
<keyword evidence="3" id="KW-1185">Reference proteome</keyword>
<accession>A0A816CYM1</accession>
<comment type="caution">
    <text evidence="1">The sequence shown here is derived from an EMBL/GenBank/DDBJ whole genome shotgun (WGS) entry which is preliminary data.</text>
</comment>
<dbReference type="InterPro" id="IPR027417">
    <property type="entry name" value="P-loop_NTPase"/>
</dbReference>
<name>A0A816CYM1_9BILA</name>
<feature type="non-terminal residue" evidence="1">
    <location>
        <position position="194"/>
    </location>
</feature>
<proteinExistence type="predicted"/>